<feature type="region of interest" description="Disordered" evidence="1">
    <location>
        <begin position="34"/>
        <end position="86"/>
    </location>
</feature>
<organism evidence="2 3">
    <name type="scientific">Meloidogyne hapla</name>
    <name type="common">Root-knot nematode worm</name>
    <dbReference type="NCBI Taxonomy" id="6305"/>
    <lineage>
        <taxon>Eukaryota</taxon>
        <taxon>Metazoa</taxon>
        <taxon>Ecdysozoa</taxon>
        <taxon>Nematoda</taxon>
        <taxon>Chromadorea</taxon>
        <taxon>Rhabditida</taxon>
        <taxon>Tylenchina</taxon>
        <taxon>Tylenchomorpha</taxon>
        <taxon>Tylenchoidea</taxon>
        <taxon>Meloidogynidae</taxon>
        <taxon>Meloidogyninae</taxon>
        <taxon>Meloidogyne</taxon>
    </lineage>
</organism>
<reference evidence="3" key="1">
    <citation type="submission" date="2016-11" db="UniProtKB">
        <authorList>
            <consortium name="WormBaseParasite"/>
        </authorList>
    </citation>
    <scope>IDENTIFICATION</scope>
</reference>
<evidence type="ECO:0000256" key="1">
    <source>
        <dbReference type="SAM" id="MobiDB-lite"/>
    </source>
</evidence>
<feature type="compositionally biased region" description="Polar residues" evidence="1">
    <location>
        <begin position="36"/>
        <end position="48"/>
    </location>
</feature>
<name>A0A1I8BVY2_MELHA</name>
<dbReference type="Proteomes" id="UP000095281">
    <property type="component" value="Unplaced"/>
</dbReference>
<protein>
    <submittedName>
        <fullName evidence="3">Relaxase</fullName>
    </submittedName>
</protein>
<accession>A0A1I8BVY2</accession>
<sequence>MQSHFYLSAKNDDSIELNRKVAAEILGTKITRNELEQNSAKPQTATTTNVEENINKNEKDKEKSVKEENDKTTPKGKKFGGTTFRQ</sequence>
<evidence type="ECO:0000313" key="2">
    <source>
        <dbReference type="Proteomes" id="UP000095281"/>
    </source>
</evidence>
<dbReference type="WBParaSite" id="MhA1_Contig646.frz3.gene1">
    <property type="protein sequence ID" value="MhA1_Contig646.frz3.gene1"/>
    <property type="gene ID" value="MhA1_Contig646.frz3.gene1"/>
</dbReference>
<evidence type="ECO:0000313" key="3">
    <source>
        <dbReference type="WBParaSite" id="MhA1_Contig646.frz3.gene1"/>
    </source>
</evidence>
<proteinExistence type="predicted"/>
<dbReference type="AlphaFoldDB" id="A0A1I8BVY2"/>
<keyword evidence="2" id="KW-1185">Reference proteome</keyword>
<feature type="compositionally biased region" description="Basic and acidic residues" evidence="1">
    <location>
        <begin position="53"/>
        <end position="73"/>
    </location>
</feature>